<evidence type="ECO:0000256" key="1">
    <source>
        <dbReference type="ARBA" id="ARBA00023015"/>
    </source>
</evidence>
<dbReference type="PROSITE" id="PS51077">
    <property type="entry name" value="HTH_ICLR"/>
    <property type="match status" value="1"/>
</dbReference>
<dbReference type="GO" id="GO:0045892">
    <property type="term" value="P:negative regulation of DNA-templated transcription"/>
    <property type="evidence" value="ECO:0007669"/>
    <property type="project" value="TreeGrafter"/>
</dbReference>
<dbReference type="InterPro" id="IPR050707">
    <property type="entry name" value="HTH_MetabolicPath_Reg"/>
</dbReference>
<dbReference type="Pfam" id="PF09339">
    <property type="entry name" value="HTH_IclR"/>
    <property type="match status" value="1"/>
</dbReference>
<dbReference type="InterPro" id="IPR029016">
    <property type="entry name" value="GAF-like_dom_sf"/>
</dbReference>
<dbReference type="SUPFAM" id="SSF55781">
    <property type="entry name" value="GAF domain-like"/>
    <property type="match status" value="1"/>
</dbReference>
<reference evidence="7 8" key="1">
    <citation type="submission" date="2020-07" db="EMBL/GenBank/DDBJ databases">
        <title>Genomic Encyclopedia of Type Strains, Phase IV (KMG-V): Genome sequencing to study the core and pangenomes of soil and plant-associated prokaryotes.</title>
        <authorList>
            <person name="Whitman W."/>
        </authorList>
    </citation>
    <scope>NUCLEOTIDE SEQUENCE [LARGE SCALE GENOMIC DNA]</scope>
    <source>
        <strain evidence="7 8">SAS40</strain>
    </source>
</reference>
<dbReference type="Pfam" id="PF01614">
    <property type="entry name" value="IclR_C"/>
    <property type="match status" value="1"/>
</dbReference>
<sequence length="278" mass="30507">MTEQSLQVEDDATEEGAADDTSPADRYIVPGLERGLRLLCQFSRQEKTLSAPEFARRLGLPRSTIFRLLTTLESLGFVERAEGGRSYRLGMAVLSLGFEYLASLELTELGTPLLQRLRDDIGYSCNLVVRDARSIVYVAKVSAPTLFPSAVSLGTRLPAHATVLGRVALWDLTLAELRDLYRSEELEQFSPSTPTTVSALYDLLQQDRRQGYAMGSGFYEPSITSIGAPVRNHSGQIIAAMGAALPSARVEQGRLAELIQKVRGTADDLSRLLDYSPH</sequence>
<dbReference type="AlphaFoldDB" id="A0A7Y9LK54"/>
<dbReference type="FunFam" id="1.10.10.10:FF:000056">
    <property type="entry name" value="IclR family transcriptional regulator"/>
    <property type="match status" value="1"/>
</dbReference>
<dbReference type="EMBL" id="JACBYR010000001">
    <property type="protein sequence ID" value="NYE81167.1"/>
    <property type="molecule type" value="Genomic_DNA"/>
</dbReference>
<feature type="domain" description="HTH iclR-type" evidence="5">
    <location>
        <begin position="29"/>
        <end position="91"/>
    </location>
</feature>
<proteinExistence type="predicted"/>
<dbReference type="GO" id="GO:0003700">
    <property type="term" value="F:DNA-binding transcription factor activity"/>
    <property type="evidence" value="ECO:0007669"/>
    <property type="project" value="TreeGrafter"/>
</dbReference>
<keyword evidence="8" id="KW-1185">Reference proteome</keyword>
<dbReference type="PANTHER" id="PTHR30136:SF34">
    <property type="entry name" value="TRANSCRIPTIONAL REGULATOR"/>
    <property type="match status" value="1"/>
</dbReference>
<evidence type="ECO:0000256" key="4">
    <source>
        <dbReference type="SAM" id="MobiDB-lite"/>
    </source>
</evidence>
<dbReference type="InterPro" id="IPR036390">
    <property type="entry name" value="WH_DNA-bd_sf"/>
</dbReference>
<evidence type="ECO:0000313" key="8">
    <source>
        <dbReference type="Proteomes" id="UP000542125"/>
    </source>
</evidence>
<dbReference type="InterPro" id="IPR036388">
    <property type="entry name" value="WH-like_DNA-bd_sf"/>
</dbReference>
<protein>
    <submittedName>
        <fullName evidence="7">DNA-binding IclR family transcriptional regulator</fullName>
    </submittedName>
</protein>
<feature type="region of interest" description="Disordered" evidence="4">
    <location>
        <begin position="1"/>
        <end position="24"/>
    </location>
</feature>
<evidence type="ECO:0000256" key="3">
    <source>
        <dbReference type="ARBA" id="ARBA00023163"/>
    </source>
</evidence>
<keyword evidence="1" id="KW-0805">Transcription regulation</keyword>
<accession>A0A7Y9LK54</accession>
<evidence type="ECO:0000313" key="7">
    <source>
        <dbReference type="EMBL" id="NYE81167.1"/>
    </source>
</evidence>
<gene>
    <name evidence="7" type="ORF">FHW18_000438</name>
</gene>
<dbReference type="RefSeq" id="WP_179582956.1">
    <property type="nucleotide sequence ID" value="NZ_JACBYR010000001.1"/>
</dbReference>
<dbReference type="Gene3D" id="3.30.450.40">
    <property type="match status" value="1"/>
</dbReference>
<dbReference type="PROSITE" id="PS51078">
    <property type="entry name" value="ICLR_ED"/>
    <property type="match status" value="1"/>
</dbReference>
<evidence type="ECO:0000259" key="5">
    <source>
        <dbReference type="PROSITE" id="PS51077"/>
    </source>
</evidence>
<comment type="caution">
    <text evidence="7">The sequence shown here is derived from an EMBL/GenBank/DDBJ whole genome shotgun (WGS) entry which is preliminary data.</text>
</comment>
<feature type="compositionally biased region" description="Acidic residues" evidence="4">
    <location>
        <begin position="8"/>
        <end position="18"/>
    </location>
</feature>
<evidence type="ECO:0000259" key="6">
    <source>
        <dbReference type="PROSITE" id="PS51078"/>
    </source>
</evidence>
<dbReference type="SMART" id="SM00346">
    <property type="entry name" value="HTH_ICLR"/>
    <property type="match status" value="1"/>
</dbReference>
<feature type="domain" description="IclR-ED" evidence="6">
    <location>
        <begin position="92"/>
        <end position="275"/>
    </location>
</feature>
<dbReference type="Gene3D" id="1.10.10.10">
    <property type="entry name" value="Winged helix-like DNA-binding domain superfamily/Winged helix DNA-binding domain"/>
    <property type="match status" value="1"/>
</dbReference>
<dbReference type="PANTHER" id="PTHR30136">
    <property type="entry name" value="HELIX-TURN-HELIX TRANSCRIPTIONAL REGULATOR, ICLR FAMILY"/>
    <property type="match status" value="1"/>
</dbReference>
<dbReference type="InterPro" id="IPR014757">
    <property type="entry name" value="Tscrpt_reg_IclR_C"/>
</dbReference>
<dbReference type="SUPFAM" id="SSF46785">
    <property type="entry name" value="Winged helix' DNA-binding domain"/>
    <property type="match status" value="1"/>
</dbReference>
<name>A0A7Y9LK54_9BURK</name>
<keyword evidence="2 7" id="KW-0238">DNA-binding</keyword>
<dbReference type="GO" id="GO:0003677">
    <property type="term" value="F:DNA binding"/>
    <property type="evidence" value="ECO:0007669"/>
    <property type="project" value="UniProtKB-KW"/>
</dbReference>
<dbReference type="Proteomes" id="UP000542125">
    <property type="component" value="Unassembled WGS sequence"/>
</dbReference>
<evidence type="ECO:0000256" key="2">
    <source>
        <dbReference type="ARBA" id="ARBA00023125"/>
    </source>
</evidence>
<organism evidence="7 8">
    <name type="scientific">Pigmentiphaga litoralis</name>
    <dbReference type="NCBI Taxonomy" id="516702"/>
    <lineage>
        <taxon>Bacteria</taxon>
        <taxon>Pseudomonadati</taxon>
        <taxon>Pseudomonadota</taxon>
        <taxon>Betaproteobacteria</taxon>
        <taxon>Burkholderiales</taxon>
        <taxon>Alcaligenaceae</taxon>
        <taxon>Pigmentiphaga</taxon>
    </lineage>
</organism>
<dbReference type="InterPro" id="IPR005471">
    <property type="entry name" value="Tscrpt_reg_IclR_N"/>
</dbReference>
<keyword evidence="3" id="KW-0804">Transcription</keyword>